<dbReference type="eggNOG" id="ENOG502Z7X8">
    <property type="taxonomic scope" value="Bacteria"/>
</dbReference>
<organism evidence="2 3">
    <name type="scientific">Cloacimonas acidaminovorans (strain Evry)</name>
    <dbReference type="NCBI Taxonomy" id="459349"/>
    <lineage>
        <taxon>Bacteria</taxon>
        <taxon>Pseudomonadati</taxon>
        <taxon>Candidatus Cloacimonadota</taxon>
        <taxon>Candidatus Cloacimonadia</taxon>
        <taxon>Candidatus Cloacimonadales</taxon>
        <taxon>Candidatus Cloacimonadaceae</taxon>
        <taxon>Candidatus Cloacimonas</taxon>
    </lineage>
</organism>
<proteinExistence type="predicted"/>
<feature type="domain" description="SAP" evidence="1">
    <location>
        <begin position="14"/>
        <end position="48"/>
    </location>
</feature>
<dbReference type="Proteomes" id="UP000002019">
    <property type="component" value="Chromosome"/>
</dbReference>
<evidence type="ECO:0000313" key="2">
    <source>
        <dbReference type="EMBL" id="CAO80081.1"/>
    </source>
</evidence>
<sequence>MPLYSKKEILNLKLNSIKSKELRVLAKNLGISPKGSAAEIIKRILEMKPQSPENIVDAYIKSIFLQSIQERKELISDDDLKNELSKVKSFSWGTKQGELDQKIQKDFVRIYCHYDDLVSHVEATLFKDVTNYVICSWYNYWTTVYIEEHIGMHPKVIPTIKNIKGIDIFFDGQPFDLKISYVPRNYNIDEAVKNPLNLAVWMYENQGAERFGADNRLFFILLDKDNTNKSWELKRDFDLIFSKIDSFFSKEKVSDSGEIVFSYKGKSYTAITKVLLITK</sequence>
<evidence type="ECO:0000259" key="1">
    <source>
        <dbReference type="PROSITE" id="PS50800"/>
    </source>
</evidence>
<dbReference type="AlphaFoldDB" id="B0VF29"/>
<dbReference type="PROSITE" id="PS50800">
    <property type="entry name" value="SAP"/>
    <property type="match status" value="1"/>
</dbReference>
<dbReference type="HOGENOM" id="CLU_064062_0_0_0"/>
<dbReference type="InterPro" id="IPR003034">
    <property type="entry name" value="SAP_dom"/>
</dbReference>
<evidence type="ECO:0000313" key="3">
    <source>
        <dbReference type="Proteomes" id="UP000002019"/>
    </source>
</evidence>
<keyword evidence="3" id="KW-1185">Reference proteome</keyword>
<protein>
    <recommendedName>
        <fullName evidence="1">SAP domain-containing protein</fullName>
    </recommendedName>
</protein>
<dbReference type="RefSeq" id="WP_015423942.1">
    <property type="nucleotide sequence ID" value="NC_020449.1"/>
</dbReference>
<accession>B0VF29</accession>
<dbReference type="EMBL" id="CU466930">
    <property type="protein sequence ID" value="CAO80081.1"/>
    <property type="molecule type" value="Genomic_DNA"/>
</dbReference>
<gene>
    <name evidence="2" type="ordered locus">CLOAM0171</name>
</gene>
<reference evidence="2 3" key="1">
    <citation type="journal article" date="2008" name="J. Bacteriol.">
        <title>'Candidatus Cloacamonas acidaminovorans': genome sequence reconstruction provides a first glimpse of a new bacterial division.</title>
        <authorList>
            <person name="Pelletier E."/>
            <person name="Kreimeyer A."/>
            <person name="Bocs S."/>
            <person name="Rouy Z."/>
            <person name="Gyapay G."/>
            <person name="Chouari R."/>
            <person name="Riviere D."/>
            <person name="Ganesan A."/>
            <person name="Daegelen P."/>
            <person name="Sghir A."/>
            <person name="Cohen G.N."/>
            <person name="Medigue C."/>
            <person name="Weissenbach J."/>
            <person name="Le Paslier D."/>
        </authorList>
    </citation>
    <scope>NUCLEOTIDE SEQUENCE [LARGE SCALE GENOMIC DNA]</scope>
    <source>
        <strain evidence="3">Evry</strain>
    </source>
</reference>
<dbReference type="REBASE" id="20268">
    <property type="entry name" value="CacGORF170P"/>
</dbReference>
<dbReference type="OrthoDB" id="378656at2"/>
<name>B0VF29_CLOAI</name>
<dbReference type="KEGG" id="caci:CLOAM0171"/>